<dbReference type="PANTHER" id="PTHR32063:SF18">
    <property type="entry name" value="CATION EFFLUX SYSTEM PROTEIN"/>
    <property type="match status" value="1"/>
</dbReference>
<dbReference type="Gene3D" id="3.30.70.1320">
    <property type="entry name" value="Multidrug efflux transporter AcrB pore domain like"/>
    <property type="match status" value="1"/>
</dbReference>
<dbReference type="EMBL" id="LMTZ01000101">
    <property type="protein sequence ID" value="KST65979.1"/>
    <property type="molecule type" value="Genomic_DNA"/>
</dbReference>
<dbReference type="SUPFAM" id="SSF82693">
    <property type="entry name" value="Multidrug efflux transporter AcrB pore domain, PN1, PN2, PC1 and PC2 subdomains"/>
    <property type="match status" value="3"/>
</dbReference>
<evidence type="ECO:0000256" key="1">
    <source>
        <dbReference type="SAM" id="MobiDB-lite"/>
    </source>
</evidence>
<keyword evidence="2" id="KW-1133">Transmembrane helix</keyword>
<evidence type="ECO:0000313" key="3">
    <source>
        <dbReference type="EMBL" id="KST65979.1"/>
    </source>
</evidence>
<name>A0A0V7ZND6_9CYAN</name>
<gene>
    <name evidence="3" type="ORF">BC008_23675</name>
</gene>
<dbReference type="Gene3D" id="3.30.2090.10">
    <property type="entry name" value="Multidrug efflux transporter AcrB TolC docking domain, DN and DC subdomains"/>
    <property type="match status" value="2"/>
</dbReference>
<dbReference type="RefSeq" id="WP_027842317.1">
    <property type="nucleotide sequence ID" value="NZ_LMTZ01000101.1"/>
</dbReference>
<organism evidence="3 4">
    <name type="scientific">Mastigocoleus testarum BC008</name>
    <dbReference type="NCBI Taxonomy" id="371196"/>
    <lineage>
        <taxon>Bacteria</taxon>
        <taxon>Bacillati</taxon>
        <taxon>Cyanobacteriota</taxon>
        <taxon>Cyanophyceae</taxon>
        <taxon>Nostocales</taxon>
        <taxon>Hapalosiphonaceae</taxon>
        <taxon>Mastigocoleus</taxon>
    </lineage>
</organism>
<dbReference type="InterPro" id="IPR001036">
    <property type="entry name" value="Acrflvin-R"/>
</dbReference>
<feature type="transmembrane region" description="Helical" evidence="2">
    <location>
        <begin position="434"/>
        <end position="457"/>
    </location>
</feature>
<dbReference type="SUPFAM" id="SSF82714">
    <property type="entry name" value="Multidrug efflux transporter AcrB TolC docking domain, DN and DC subdomains"/>
    <property type="match status" value="2"/>
</dbReference>
<dbReference type="AlphaFoldDB" id="A0A0V7ZND6"/>
<feature type="transmembrane region" description="Helical" evidence="2">
    <location>
        <begin position="902"/>
        <end position="923"/>
    </location>
</feature>
<keyword evidence="2" id="KW-0472">Membrane</keyword>
<feature type="transmembrane region" description="Helical" evidence="2">
    <location>
        <begin position="469"/>
        <end position="496"/>
    </location>
</feature>
<evidence type="ECO:0000313" key="4">
    <source>
        <dbReference type="Proteomes" id="UP000053372"/>
    </source>
</evidence>
<feature type="transmembrane region" description="Helical" evidence="2">
    <location>
        <begin position="958"/>
        <end position="982"/>
    </location>
</feature>
<reference evidence="3 4" key="1">
    <citation type="journal article" date="2015" name="Genome Announc.">
        <title>Draft Genome of the Euendolithic (true boring) Cyanobacterium Mastigocoleus testarum strain BC008.</title>
        <authorList>
            <person name="Guida B.S."/>
            <person name="Garcia-Pichel F."/>
        </authorList>
    </citation>
    <scope>NUCLEOTIDE SEQUENCE [LARGE SCALE GENOMIC DNA]</scope>
    <source>
        <strain evidence="3 4">BC008</strain>
    </source>
</reference>
<dbReference type="SUPFAM" id="SSF82866">
    <property type="entry name" value="Multidrug efflux transporter AcrB transmembrane domain"/>
    <property type="match status" value="2"/>
</dbReference>
<feature type="transmembrane region" description="Helical" evidence="2">
    <location>
        <begin position="392"/>
        <end position="413"/>
    </location>
</feature>
<feature type="transmembrane region" description="Helical" evidence="2">
    <location>
        <begin position="930"/>
        <end position="952"/>
    </location>
</feature>
<keyword evidence="4" id="KW-1185">Reference proteome</keyword>
<dbReference type="Pfam" id="PF00873">
    <property type="entry name" value="ACR_tran"/>
    <property type="match status" value="1"/>
</dbReference>
<dbReference type="PRINTS" id="PR00702">
    <property type="entry name" value="ACRIFLAVINRP"/>
</dbReference>
<dbReference type="GO" id="GO:0005886">
    <property type="term" value="C:plasma membrane"/>
    <property type="evidence" value="ECO:0007669"/>
    <property type="project" value="TreeGrafter"/>
</dbReference>
<keyword evidence="2" id="KW-0812">Transmembrane</keyword>
<feature type="transmembrane region" description="Helical" evidence="2">
    <location>
        <begin position="545"/>
        <end position="567"/>
    </location>
</feature>
<dbReference type="Gene3D" id="1.20.1640.10">
    <property type="entry name" value="Multidrug efflux transporter AcrB transmembrane domain"/>
    <property type="match status" value="2"/>
</dbReference>
<dbReference type="Gene3D" id="3.30.70.1440">
    <property type="entry name" value="Multidrug efflux transporter AcrB pore domain"/>
    <property type="match status" value="1"/>
</dbReference>
<proteinExistence type="predicted"/>
<evidence type="ECO:0000256" key="2">
    <source>
        <dbReference type="SAM" id="Phobius"/>
    </source>
</evidence>
<dbReference type="GO" id="GO:0042910">
    <property type="term" value="F:xenobiotic transmembrane transporter activity"/>
    <property type="evidence" value="ECO:0007669"/>
    <property type="project" value="TreeGrafter"/>
</dbReference>
<feature type="transmembrane region" description="Helical" evidence="2">
    <location>
        <begin position="1003"/>
        <end position="1023"/>
    </location>
</feature>
<feature type="compositionally biased region" description="Low complexity" evidence="1">
    <location>
        <begin position="799"/>
        <end position="829"/>
    </location>
</feature>
<sequence length="1076" mass="117806">MKLLYRNFRLLVLVIILIFVWGLSSFQALPRLEDPELVSRSALVKTFFPGASAERVEALITEKIEDRITEIEEINTYESTSSTGVSIISIELLDTVKKDEVDNVWSRVRDKLADVRIDLPPGSTEPELDEIDVKAYALLVSLTWKQDDIPNYAILTRRAKSLEDALLAIPGTEKVDIFGAPDEEITVEVNSAQLAALGITAVDLSQQIQQSDSKNSAGLLRTSNNDITIEVKGELDSIGKLQQIPIRCNSCSGVNRAQYQRLGDIATIKKGIIQPASDLALVNGSPGVTVAVFVESNYRLDQWSKLAREKLNQFEQELPSNLKLKILLEQNNYVTGRLNSLIFNLLFGSVILFAVTIFMMGLQSALVVQVSLILSVLAVLGCMNAIRVPLHQMSVTGLIVALGILIDNAIIVVDEVRNQLDAGVPFHKAVTASVRYLTAPLIAGTLTTVLAFLPIVLLPGSVGEFVGTIGLSVILAVSASLAIGLTITPVLTAKLYGYLKRRQERRHRGNNRKINKTLPSFQRCLQSGFSNSSLTQTYRHTLDFVFGRPVIGIALSLILPLSGFILFSTLETQFFPPADRDQMQVELELPASASLQQTQSVVRQVRSKFLEYPEVSDVHWFIGRSAPSFYYNIITSRESESNFANGLVQLKSIATDDLIQRLQREMDREFPSTRILVRQLEQGPPFAAPVEMRIYGSDIEQLQKFGEKARELLVHIPNVTHTRASLNEVLPQLGLRVDEESARLRGLDNTSIAQQLDTTLEGVRGGSILESTEELPVRVRLSNADRGNLNQIKSLDLLSPGGNRNSTSSSSSFGSQNSNSQNSNSLNSTPLSALGTFELEPKLSQITRYNGQRVNTVQAFIRAGTLPANVLNEFKQQLSQNFQLPAGYSYEFGGEEEESSNAMGGLFSTLGVLVVLMITTLVLSLGSFRLASLIGVVAICSVGLSLLSVWLFKYPFGFNPIIGTIGLVGVAVNDSITVLSALKENPDARRGDRKAIREVVVHATRHVLTTTFTTMSGFIPLIVSGGGFWPPLAVAIAGGIGGATILALFLIPSAYLLIIPKRKIQPVKRYPLIVNN</sequence>
<protein>
    <submittedName>
        <fullName evidence="3">Acriflavine resistance protein B</fullName>
    </submittedName>
</protein>
<feature type="transmembrane region" description="Helical" evidence="2">
    <location>
        <begin position="341"/>
        <end position="359"/>
    </location>
</feature>
<dbReference type="Gene3D" id="3.30.70.1430">
    <property type="entry name" value="Multidrug efflux transporter AcrB pore domain"/>
    <property type="match status" value="2"/>
</dbReference>
<feature type="transmembrane region" description="Helical" evidence="2">
    <location>
        <begin position="366"/>
        <end position="386"/>
    </location>
</feature>
<dbReference type="PANTHER" id="PTHR32063">
    <property type="match status" value="1"/>
</dbReference>
<feature type="transmembrane region" description="Helical" evidence="2">
    <location>
        <begin position="1035"/>
        <end position="1059"/>
    </location>
</feature>
<dbReference type="Proteomes" id="UP000053372">
    <property type="component" value="Unassembled WGS sequence"/>
</dbReference>
<comment type="caution">
    <text evidence="3">The sequence shown here is derived from an EMBL/GenBank/DDBJ whole genome shotgun (WGS) entry which is preliminary data.</text>
</comment>
<accession>A0A0V7ZND6</accession>
<feature type="region of interest" description="Disordered" evidence="1">
    <location>
        <begin position="792"/>
        <end position="829"/>
    </location>
</feature>
<dbReference type="OrthoDB" id="9757876at2"/>
<dbReference type="InterPro" id="IPR027463">
    <property type="entry name" value="AcrB_DN_DC_subdom"/>
</dbReference>